<protein>
    <submittedName>
        <fullName evidence="2">Uncharacterized protein</fullName>
    </submittedName>
</protein>
<dbReference type="Proteomes" id="UP000030960">
    <property type="component" value="Unassembled WGS sequence"/>
</dbReference>
<evidence type="ECO:0000313" key="3">
    <source>
        <dbReference type="Proteomes" id="UP000030960"/>
    </source>
</evidence>
<feature type="transmembrane region" description="Helical" evidence="1">
    <location>
        <begin position="49"/>
        <end position="68"/>
    </location>
</feature>
<dbReference type="EMBL" id="JSUQ01000001">
    <property type="protein sequence ID" value="KHQ55093.1"/>
    <property type="molecule type" value="Genomic_DNA"/>
</dbReference>
<evidence type="ECO:0000256" key="1">
    <source>
        <dbReference type="SAM" id="Phobius"/>
    </source>
</evidence>
<comment type="caution">
    <text evidence="2">The sequence shown here is derived from an EMBL/GenBank/DDBJ whole genome shotgun (WGS) entry which is preliminary data.</text>
</comment>
<name>A0A0B3S7Z2_9RHOB</name>
<dbReference type="AlphaFoldDB" id="A0A0B3S7Z2"/>
<feature type="transmembrane region" description="Helical" evidence="1">
    <location>
        <begin position="17"/>
        <end position="37"/>
    </location>
</feature>
<gene>
    <name evidence="2" type="ORF">OA50_00127</name>
</gene>
<dbReference type="STRING" id="561184.SAMN05216376_103131"/>
<keyword evidence="3" id="KW-1185">Reference proteome</keyword>
<keyword evidence="1" id="KW-1133">Transmembrane helix</keyword>
<dbReference type="PATRIC" id="fig|1515334.3.peg.129"/>
<accession>A0A0B3S7Z2</accession>
<keyword evidence="1" id="KW-0472">Membrane</keyword>
<proteinExistence type="predicted"/>
<reference evidence="2 3" key="1">
    <citation type="submission" date="2014-10" db="EMBL/GenBank/DDBJ databases">
        <title>Genome sequence of Ponticoccus sp. strain UMTAT08 isolated from clonal culture of toxic dinoflagellate Alexandrium tamiyavanichii.</title>
        <authorList>
            <person name="Gan H.Y."/>
            <person name="Muhd D.-D."/>
            <person name="Mohd Noor M.E."/>
            <person name="Yeong Y.S."/>
            <person name="Usup G."/>
        </authorList>
    </citation>
    <scope>NUCLEOTIDE SEQUENCE [LARGE SCALE GENOMIC DNA]</scope>
    <source>
        <strain evidence="2 3">UMTAT08</strain>
    </source>
</reference>
<organism evidence="2 3">
    <name type="scientific">Mameliella alba</name>
    <dbReference type="NCBI Taxonomy" id="561184"/>
    <lineage>
        <taxon>Bacteria</taxon>
        <taxon>Pseudomonadati</taxon>
        <taxon>Pseudomonadota</taxon>
        <taxon>Alphaproteobacteria</taxon>
        <taxon>Rhodobacterales</taxon>
        <taxon>Roseobacteraceae</taxon>
        <taxon>Mameliella</taxon>
    </lineage>
</organism>
<sequence length="95" mass="9922">MALVHPTPGGGAEMSKLIAILNVIAWAGFWSFGYLALTGNPEAGGRMTIALLLAAAGAAVGLWAYFWLVRHSEATGYAKPAASRARYEADEGLEG</sequence>
<evidence type="ECO:0000313" key="2">
    <source>
        <dbReference type="EMBL" id="KHQ55093.1"/>
    </source>
</evidence>
<keyword evidence="1" id="KW-0812">Transmembrane</keyword>